<name>A0A174ZP35_9FIRM</name>
<evidence type="ECO:0000313" key="3">
    <source>
        <dbReference type="Proteomes" id="UP000095662"/>
    </source>
</evidence>
<dbReference type="EMBL" id="CZBY01000015">
    <property type="protein sequence ID" value="CUQ89105.1"/>
    <property type="molecule type" value="Genomic_DNA"/>
</dbReference>
<dbReference type="Pfam" id="PF11391">
    <property type="entry name" value="DUF2798"/>
    <property type="match status" value="2"/>
</dbReference>
<feature type="transmembrane region" description="Helical" evidence="1">
    <location>
        <begin position="82"/>
        <end position="107"/>
    </location>
</feature>
<keyword evidence="1" id="KW-1133">Transmembrane helix</keyword>
<keyword evidence="1" id="KW-0472">Membrane</keyword>
<dbReference type="AlphaFoldDB" id="A0A174ZP35"/>
<organism evidence="2 3">
    <name type="scientific">[Eubacterium] siraeum</name>
    <dbReference type="NCBI Taxonomy" id="39492"/>
    <lineage>
        <taxon>Bacteria</taxon>
        <taxon>Bacillati</taxon>
        <taxon>Bacillota</taxon>
        <taxon>Clostridia</taxon>
        <taxon>Eubacteriales</taxon>
        <taxon>Oscillospiraceae</taxon>
        <taxon>Oscillospiraceae incertae sedis</taxon>
    </lineage>
</organism>
<evidence type="ECO:0000256" key="1">
    <source>
        <dbReference type="SAM" id="Phobius"/>
    </source>
</evidence>
<evidence type="ECO:0000313" key="2">
    <source>
        <dbReference type="EMBL" id="CUQ89105.1"/>
    </source>
</evidence>
<protein>
    <recommendedName>
        <fullName evidence="4">DUF2798 domain-containing protein</fullName>
    </recommendedName>
</protein>
<feature type="transmembrane region" description="Helical" evidence="1">
    <location>
        <begin position="9"/>
        <end position="29"/>
    </location>
</feature>
<reference evidence="2 3" key="1">
    <citation type="submission" date="2015-09" db="EMBL/GenBank/DDBJ databases">
        <authorList>
            <consortium name="Pathogen Informatics"/>
        </authorList>
    </citation>
    <scope>NUCLEOTIDE SEQUENCE [LARGE SCALE GENOMIC DNA]</scope>
    <source>
        <strain evidence="2 3">2789STDY5834928</strain>
    </source>
</reference>
<sequence>MPKNLFQEIVFTVMMVFVMVYAMICYNIALNIGGMTNEVFLLAFKELVIMGPIAFVLDIFLVGRIAKYKTFKIINPERDNPFFIVLGISVISVIFMCPLMSLAATLLFKNAGSEVIAVWIQTTITNFPMALCWQLFFAGPVVRAVFSLIFREKKTLQKDEMKEMPEIEVQ</sequence>
<feature type="transmembrane region" description="Helical" evidence="1">
    <location>
        <begin position="41"/>
        <end position="61"/>
    </location>
</feature>
<dbReference type="STRING" id="39492.ERS852540_01860"/>
<feature type="transmembrane region" description="Helical" evidence="1">
    <location>
        <begin position="127"/>
        <end position="150"/>
    </location>
</feature>
<proteinExistence type="predicted"/>
<accession>A0A174ZP35</accession>
<evidence type="ECO:0008006" key="4">
    <source>
        <dbReference type="Google" id="ProtNLM"/>
    </source>
</evidence>
<dbReference type="Proteomes" id="UP000095662">
    <property type="component" value="Unassembled WGS sequence"/>
</dbReference>
<gene>
    <name evidence="2" type="ORF">ERS852540_01860</name>
</gene>
<dbReference type="InterPro" id="IPR021529">
    <property type="entry name" value="DUF2798"/>
</dbReference>
<dbReference type="OrthoDB" id="7062363at2"/>
<keyword evidence="1" id="KW-0812">Transmembrane</keyword>